<keyword evidence="9 13" id="KW-1133">Transmembrane helix</keyword>
<dbReference type="Proteomes" id="UP001596956">
    <property type="component" value="Unassembled WGS sequence"/>
</dbReference>
<comment type="caution">
    <text evidence="14">The sequence shown here is derived from an EMBL/GenBank/DDBJ whole genome shotgun (WGS) entry which is preliminary data.</text>
</comment>
<organism evidence="14 15">
    <name type="scientific">Streptomonospora algeriensis</name>
    <dbReference type="NCBI Taxonomy" id="995084"/>
    <lineage>
        <taxon>Bacteria</taxon>
        <taxon>Bacillati</taxon>
        <taxon>Actinomycetota</taxon>
        <taxon>Actinomycetes</taxon>
        <taxon>Streptosporangiales</taxon>
        <taxon>Nocardiopsidaceae</taxon>
        <taxon>Streptomonospora</taxon>
    </lineage>
</organism>
<feature type="transmembrane region" description="Helical" evidence="13">
    <location>
        <begin position="20"/>
        <end position="41"/>
    </location>
</feature>
<evidence type="ECO:0000256" key="7">
    <source>
        <dbReference type="ARBA" id="ARBA00022723"/>
    </source>
</evidence>
<keyword evidence="7" id="KW-0479">Metal-binding</keyword>
<feature type="transmembrane region" description="Helical" evidence="13">
    <location>
        <begin position="125"/>
        <end position="146"/>
    </location>
</feature>
<feature type="transmembrane region" description="Helical" evidence="13">
    <location>
        <begin position="359"/>
        <end position="383"/>
    </location>
</feature>
<feature type="transmembrane region" description="Helical" evidence="13">
    <location>
        <begin position="312"/>
        <end position="333"/>
    </location>
</feature>
<dbReference type="PANTHER" id="PTHR30365:SF14">
    <property type="entry name" value="CYTOCHROME BD MENAQUINOL OXIDASE SUBUNIT I-RELATED"/>
    <property type="match status" value="1"/>
</dbReference>
<comment type="similarity">
    <text evidence="2">Belongs to the cytochrome ubiquinol oxidase subunit 1 family.</text>
</comment>
<dbReference type="PIRSF" id="PIRSF006446">
    <property type="entry name" value="Cyt_quinol_oxidase_1"/>
    <property type="match status" value="1"/>
</dbReference>
<evidence type="ECO:0000256" key="9">
    <source>
        <dbReference type="ARBA" id="ARBA00022989"/>
    </source>
</evidence>
<feature type="transmembrane region" description="Helical" evidence="13">
    <location>
        <begin position="93"/>
        <end position="118"/>
    </location>
</feature>
<keyword evidence="6 13" id="KW-0812">Transmembrane</keyword>
<keyword evidence="11 13" id="KW-0472">Membrane</keyword>
<evidence type="ECO:0000256" key="1">
    <source>
        <dbReference type="ARBA" id="ARBA00004651"/>
    </source>
</evidence>
<evidence type="ECO:0000256" key="3">
    <source>
        <dbReference type="ARBA" id="ARBA00022448"/>
    </source>
</evidence>
<dbReference type="EMBL" id="JBHTHR010000720">
    <property type="protein sequence ID" value="MFD0803076.1"/>
    <property type="molecule type" value="Genomic_DNA"/>
</dbReference>
<protein>
    <submittedName>
        <fullName evidence="14">Cytochrome ubiquinol oxidase subunit I</fullName>
    </submittedName>
</protein>
<evidence type="ECO:0000256" key="5">
    <source>
        <dbReference type="ARBA" id="ARBA00022617"/>
    </source>
</evidence>
<feature type="transmembrane region" description="Helical" evidence="13">
    <location>
        <begin position="220"/>
        <end position="240"/>
    </location>
</feature>
<feature type="transmembrane region" description="Helical" evidence="13">
    <location>
        <begin position="183"/>
        <end position="208"/>
    </location>
</feature>
<evidence type="ECO:0000256" key="12">
    <source>
        <dbReference type="SAM" id="MobiDB-lite"/>
    </source>
</evidence>
<proteinExistence type="inferred from homology"/>
<sequence>MFDDPLLLARVQFAVTASVHYLFVALTLGLAPFILFGQLGATLRRDEARMRAVRFWGGLYVVNYAMGVLSGLVMELQLALNWSGLGNMFGYAFGAPLAVETMGAFFVESTFLGLWIFGWDRMGRWAHLACFAVVTATAYLSAYWVLVANGFLRYPVGGLRIEDGTVRVGDPAALMANPSTLMALGHITTGALLLGSSVIIAVSAYHLAGRNDPDRMFGRGIRWGTAVFLIALEPTAHLGAMQFSLYERVPPASGLTYSPDEIAAVEARGRAPGFFDAFGDGLMMGSWALMFLLALILAAVWLLRRLDRWRGVLWPLVLLPFLPYGASLGGWVLRETRRQPWAVEDLLTTAEAMTDMTPAMAAVSFSLFTLAFAVLAAVTYLLLVRYARLGPERGPLAPIRTQGPPDGEAAGYPPAHTF</sequence>
<keyword evidence="3" id="KW-0813">Transport</keyword>
<dbReference type="Pfam" id="PF01654">
    <property type="entry name" value="Cyt_bd_oxida_I"/>
    <property type="match status" value="2"/>
</dbReference>
<evidence type="ECO:0000256" key="6">
    <source>
        <dbReference type="ARBA" id="ARBA00022692"/>
    </source>
</evidence>
<keyword evidence="4" id="KW-1003">Cell membrane</keyword>
<evidence type="ECO:0000256" key="11">
    <source>
        <dbReference type="ARBA" id="ARBA00023136"/>
    </source>
</evidence>
<keyword evidence="5" id="KW-0349">Heme</keyword>
<accession>A0ABW3BJQ8</accession>
<feature type="transmembrane region" description="Helical" evidence="13">
    <location>
        <begin position="53"/>
        <end position="73"/>
    </location>
</feature>
<keyword evidence="10" id="KW-0408">Iron</keyword>
<evidence type="ECO:0000256" key="10">
    <source>
        <dbReference type="ARBA" id="ARBA00023004"/>
    </source>
</evidence>
<evidence type="ECO:0000256" key="4">
    <source>
        <dbReference type="ARBA" id="ARBA00022475"/>
    </source>
</evidence>
<feature type="region of interest" description="Disordered" evidence="12">
    <location>
        <begin position="397"/>
        <end position="418"/>
    </location>
</feature>
<evidence type="ECO:0000313" key="15">
    <source>
        <dbReference type="Proteomes" id="UP001596956"/>
    </source>
</evidence>
<comment type="subcellular location">
    <subcellularLocation>
        <location evidence="1">Cell membrane</location>
        <topology evidence="1">Multi-pass membrane protein</topology>
    </subcellularLocation>
</comment>
<evidence type="ECO:0000313" key="14">
    <source>
        <dbReference type="EMBL" id="MFD0803076.1"/>
    </source>
</evidence>
<feature type="transmembrane region" description="Helical" evidence="13">
    <location>
        <begin position="284"/>
        <end position="303"/>
    </location>
</feature>
<evidence type="ECO:0000256" key="2">
    <source>
        <dbReference type="ARBA" id="ARBA00009819"/>
    </source>
</evidence>
<evidence type="ECO:0000256" key="13">
    <source>
        <dbReference type="SAM" id="Phobius"/>
    </source>
</evidence>
<evidence type="ECO:0000256" key="8">
    <source>
        <dbReference type="ARBA" id="ARBA00022982"/>
    </source>
</evidence>
<dbReference type="PANTHER" id="PTHR30365">
    <property type="entry name" value="CYTOCHROME D UBIQUINOL OXIDASE"/>
    <property type="match status" value="1"/>
</dbReference>
<dbReference type="InterPro" id="IPR002585">
    <property type="entry name" value="Cyt-d_ubiquinol_oxidase_su_1"/>
</dbReference>
<keyword evidence="15" id="KW-1185">Reference proteome</keyword>
<keyword evidence="8" id="KW-0249">Electron transport</keyword>
<gene>
    <name evidence="14" type="ORF">ACFQZU_17340</name>
</gene>
<name>A0ABW3BJQ8_9ACTN</name>
<reference evidence="15" key="1">
    <citation type="journal article" date="2019" name="Int. J. Syst. Evol. Microbiol.">
        <title>The Global Catalogue of Microorganisms (GCM) 10K type strain sequencing project: providing services to taxonomists for standard genome sequencing and annotation.</title>
        <authorList>
            <consortium name="The Broad Institute Genomics Platform"/>
            <consortium name="The Broad Institute Genome Sequencing Center for Infectious Disease"/>
            <person name="Wu L."/>
            <person name="Ma J."/>
        </authorList>
    </citation>
    <scope>NUCLEOTIDE SEQUENCE [LARGE SCALE GENOMIC DNA]</scope>
    <source>
        <strain evidence="15">CCUG 63369</strain>
    </source>
</reference>